<keyword evidence="4" id="KW-0472">Membrane</keyword>
<comment type="similarity">
    <text evidence="1 3">Belongs to the short-chain dehydrogenases/reductases (SDR) family.</text>
</comment>
<dbReference type="Proteomes" id="UP001176478">
    <property type="component" value="Unassembled WGS sequence"/>
</dbReference>
<dbReference type="Pfam" id="PF00106">
    <property type="entry name" value="adh_short"/>
    <property type="match status" value="1"/>
</dbReference>
<reference evidence="5" key="2">
    <citation type="journal article" date="2024" name="Int. J. Antimicrob. Agents">
        <title>Identification of a novel Providencia species showing multi-drug-resistant in three patients with hospital-acquired infection.</title>
        <authorList>
            <person name="Yang W."/>
            <person name="Chen J."/>
            <person name="Yang F."/>
            <person name="Ji P."/>
            <person name="Shen S."/>
            <person name="Yin D."/>
            <person name="Hu F."/>
        </authorList>
    </citation>
    <scope>NUCLEOTIDE SEQUENCE</scope>
    <source>
        <strain evidence="5">CRE-138-0111</strain>
    </source>
</reference>
<protein>
    <submittedName>
        <fullName evidence="5">Bifunctional NADP-dependent 3-hydroxy acid dehydrogenase/3-hydroxypropionate dehydrogenase YdfG</fullName>
        <ecNumber evidence="5">1.1.1.298</ecNumber>
        <ecNumber evidence="5">1.1.1.381</ecNumber>
    </submittedName>
</protein>
<evidence type="ECO:0000256" key="2">
    <source>
        <dbReference type="ARBA" id="ARBA00023002"/>
    </source>
</evidence>
<dbReference type="Gene3D" id="3.40.50.720">
    <property type="entry name" value="NAD(P)-binding Rossmann-like Domain"/>
    <property type="match status" value="1"/>
</dbReference>
<keyword evidence="2 5" id="KW-0560">Oxidoreductase</keyword>
<dbReference type="PRINTS" id="PR00080">
    <property type="entry name" value="SDRFAMILY"/>
</dbReference>
<dbReference type="EMBL" id="JAUQTG010000001">
    <property type="protein sequence ID" value="MDO7855354.1"/>
    <property type="molecule type" value="Genomic_DNA"/>
</dbReference>
<proteinExistence type="inferred from homology"/>
<keyword evidence="4" id="KW-1133">Transmembrane helix</keyword>
<dbReference type="InterPro" id="IPR036291">
    <property type="entry name" value="NAD(P)-bd_dom_sf"/>
</dbReference>
<dbReference type="CDD" id="cd05346">
    <property type="entry name" value="SDR_c5"/>
    <property type="match status" value="1"/>
</dbReference>
<dbReference type="InterPro" id="IPR020904">
    <property type="entry name" value="Sc_DH/Rdtase_CS"/>
</dbReference>
<evidence type="ECO:0000256" key="1">
    <source>
        <dbReference type="ARBA" id="ARBA00006484"/>
    </source>
</evidence>
<reference evidence="5" key="1">
    <citation type="submission" date="2023-07" db="EMBL/GenBank/DDBJ databases">
        <authorList>
            <person name="Yang W."/>
            <person name="Chen J."/>
            <person name="Ji P."/>
            <person name="Hu F."/>
        </authorList>
    </citation>
    <scope>NUCLEOTIDE SEQUENCE</scope>
    <source>
        <strain evidence="5">CRE-138-0111</strain>
    </source>
</reference>
<dbReference type="GO" id="GO:0035527">
    <property type="term" value="F:3-hydroxypropionate dehydrogenase (NADP+) activity"/>
    <property type="evidence" value="ECO:0007669"/>
    <property type="project" value="UniProtKB-EC"/>
</dbReference>
<dbReference type="EC" id="1.1.1.381" evidence="5"/>
<gene>
    <name evidence="5" type="primary">ydfG</name>
    <name evidence="5" type="ORF">Q5E86_02980</name>
</gene>
<dbReference type="PANTHER" id="PTHR42901:SF1">
    <property type="entry name" value="ALCOHOL DEHYDROGENASE"/>
    <property type="match status" value="1"/>
</dbReference>
<sequence length="282" mass="31227">MIILVTGASSGFGESIARKFIQHNYTVIGTGRRTERLEALHQELGEKFYPLTLDVQDRKAIQSAVASLPAHLKNIDVLVNNAGLALGLEPAFDANPDDWEIMINTNTKGLVNMTYEVLQGMVANNHGHIINIGSTAASWPYKGGNVYGATKAFVKQFSLGLRADLQGKKIRVTDIEPGLVGGTEFSNIRFKGDDDKAANTYQGAEALTPEDIAETVYWVATLPAHMNVNTLELMPVCQTFAGLTVHKQLWFLVLFYTDAIIYFWLYFGYCPYSSKEFLHEPT</sequence>
<dbReference type="SUPFAM" id="SSF51735">
    <property type="entry name" value="NAD(P)-binding Rossmann-fold domains"/>
    <property type="match status" value="1"/>
</dbReference>
<dbReference type="InterPro" id="IPR002347">
    <property type="entry name" value="SDR_fam"/>
</dbReference>
<dbReference type="PANTHER" id="PTHR42901">
    <property type="entry name" value="ALCOHOL DEHYDROGENASE"/>
    <property type="match status" value="1"/>
</dbReference>
<name>A0ABT9AL84_9GAMM</name>
<keyword evidence="4" id="KW-0812">Transmembrane</keyword>
<evidence type="ECO:0000313" key="5">
    <source>
        <dbReference type="EMBL" id="MDO7855354.1"/>
    </source>
</evidence>
<evidence type="ECO:0000313" key="6">
    <source>
        <dbReference type="Proteomes" id="UP001176478"/>
    </source>
</evidence>
<dbReference type="NCBIfam" id="NF007829">
    <property type="entry name" value="PRK10538.1"/>
    <property type="match status" value="1"/>
</dbReference>
<accession>A0ABT9AL84</accession>
<evidence type="ECO:0000256" key="3">
    <source>
        <dbReference type="RuleBase" id="RU000363"/>
    </source>
</evidence>
<comment type="caution">
    <text evidence="5">The sequence shown here is derived from an EMBL/GenBank/DDBJ whole genome shotgun (WGS) entry which is preliminary data.</text>
</comment>
<dbReference type="PROSITE" id="PS00061">
    <property type="entry name" value="ADH_SHORT"/>
    <property type="match status" value="1"/>
</dbReference>
<dbReference type="PRINTS" id="PR00081">
    <property type="entry name" value="GDHRDH"/>
</dbReference>
<dbReference type="EC" id="1.1.1.298" evidence="5"/>
<organism evidence="5 6">
    <name type="scientific">Providencia huashanensis</name>
    <dbReference type="NCBI Taxonomy" id="3037798"/>
    <lineage>
        <taxon>Bacteria</taxon>
        <taxon>Pseudomonadati</taxon>
        <taxon>Pseudomonadota</taxon>
        <taxon>Gammaproteobacteria</taxon>
        <taxon>Enterobacterales</taxon>
        <taxon>Morganellaceae</taxon>
        <taxon>Providencia</taxon>
    </lineage>
</organism>
<keyword evidence="6" id="KW-1185">Reference proteome</keyword>
<feature type="transmembrane region" description="Helical" evidence="4">
    <location>
        <begin position="249"/>
        <end position="269"/>
    </location>
</feature>
<evidence type="ECO:0000256" key="4">
    <source>
        <dbReference type="SAM" id="Phobius"/>
    </source>
</evidence>